<evidence type="ECO:0000256" key="4">
    <source>
        <dbReference type="SAM" id="MobiDB-lite"/>
    </source>
</evidence>
<keyword evidence="7" id="KW-1185">Reference proteome</keyword>
<dbReference type="PROSITE" id="PS01124">
    <property type="entry name" value="HTH_ARAC_FAMILY_2"/>
    <property type="match status" value="1"/>
</dbReference>
<feature type="region of interest" description="Disordered" evidence="4">
    <location>
        <begin position="111"/>
        <end position="131"/>
    </location>
</feature>
<evidence type="ECO:0000256" key="2">
    <source>
        <dbReference type="ARBA" id="ARBA00023125"/>
    </source>
</evidence>
<dbReference type="EMBL" id="CP035037">
    <property type="protein sequence ID" value="QAB17880.1"/>
    <property type="molecule type" value="Genomic_DNA"/>
</dbReference>
<dbReference type="SMART" id="SM00342">
    <property type="entry name" value="HTH_ARAC"/>
    <property type="match status" value="1"/>
</dbReference>
<evidence type="ECO:0000256" key="1">
    <source>
        <dbReference type="ARBA" id="ARBA00023015"/>
    </source>
</evidence>
<dbReference type="RefSeq" id="WP_128386889.1">
    <property type="nucleotide sequence ID" value="NZ_CP035037.1"/>
</dbReference>
<protein>
    <submittedName>
        <fullName evidence="6">Helix-turn-helix domain-containing protein</fullName>
    </submittedName>
</protein>
<dbReference type="PANTHER" id="PTHR46796">
    <property type="entry name" value="HTH-TYPE TRANSCRIPTIONAL ACTIVATOR RHAS-RELATED"/>
    <property type="match status" value="1"/>
</dbReference>
<keyword evidence="3" id="KW-0804">Transcription</keyword>
<reference evidence="6 7" key="1">
    <citation type="submission" date="2019-01" db="EMBL/GenBank/DDBJ databases">
        <title>Leucobacter muris sp. nov. isolated from the nose of a laboratory mouse.</title>
        <authorList>
            <person name="Benga L."/>
            <person name="Sproeer C."/>
            <person name="Schumann P."/>
            <person name="Verbarg S."/>
            <person name="Bunk B."/>
            <person name="Engelhardt E."/>
            <person name="Benten P.M."/>
            <person name="Sager M."/>
        </authorList>
    </citation>
    <scope>NUCLEOTIDE SEQUENCE [LARGE SCALE GENOMIC DNA]</scope>
    <source>
        <strain evidence="6 7">DSM 101948</strain>
    </source>
</reference>
<evidence type="ECO:0000256" key="3">
    <source>
        <dbReference type="ARBA" id="ARBA00023163"/>
    </source>
</evidence>
<organism evidence="6 7">
    <name type="scientific">Leucobacter muris</name>
    <dbReference type="NCBI Taxonomy" id="1935379"/>
    <lineage>
        <taxon>Bacteria</taxon>
        <taxon>Bacillati</taxon>
        <taxon>Actinomycetota</taxon>
        <taxon>Actinomycetes</taxon>
        <taxon>Micrococcales</taxon>
        <taxon>Microbacteriaceae</taxon>
        <taxon>Leucobacter</taxon>
    </lineage>
</organism>
<dbReference type="InterPro" id="IPR050204">
    <property type="entry name" value="AraC_XylS_family_regulators"/>
</dbReference>
<dbReference type="Proteomes" id="UP000285768">
    <property type="component" value="Chromosome"/>
</dbReference>
<keyword evidence="1" id="KW-0805">Transcription regulation</keyword>
<name>A0ABX5QFX7_9MICO</name>
<evidence type="ECO:0000259" key="5">
    <source>
        <dbReference type="PROSITE" id="PS01124"/>
    </source>
</evidence>
<evidence type="ECO:0000313" key="6">
    <source>
        <dbReference type="EMBL" id="QAB17880.1"/>
    </source>
</evidence>
<keyword evidence="2" id="KW-0238">DNA-binding</keyword>
<accession>A0ABX5QFX7</accession>
<dbReference type="Pfam" id="PF12833">
    <property type="entry name" value="HTH_18"/>
    <property type="match status" value="1"/>
</dbReference>
<dbReference type="Gene3D" id="1.10.10.60">
    <property type="entry name" value="Homeodomain-like"/>
    <property type="match status" value="1"/>
</dbReference>
<sequence length="265" mass="28174">MYCETPIPGLGTLWISSPAEGATTISADGCADIILRDDQLIVAGPSTRWLLARGSEQHPTVGLRFSPGLAGAGLGIDAFELRDRILPAQGLLPTALAERGERALRALLGAAESPAARGPQEGPTSGAPDLSRAAESRYAGRLRDAARAVPRELALHSEARRLRWVDEVRAAALRAEPLPRLARRLGYSERQLRRRMLQTFGYGYASLRRVLRAERARDLILRGAPLATAASLAGYADQSHMAREFGRVIGAAPAQLAAASGSSGA</sequence>
<gene>
    <name evidence="6" type="ORF">Leucomu_08105</name>
</gene>
<dbReference type="InterPro" id="IPR018060">
    <property type="entry name" value="HTH_AraC"/>
</dbReference>
<feature type="domain" description="HTH araC/xylS-type" evidence="5">
    <location>
        <begin position="159"/>
        <end position="259"/>
    </location>
</feature>
<dbReference type="PANTHER" id="PTHR46796:SF15">
    <property type="entry name" value="BLL1074 PROTEIN"/>
    <property type="match status" value="1"/>
</dbReference>
<proteinExistence type="predicted"/>
<evidence type="ECO:0000313" key="7">
    <source>
        <dbReference type="Proteomes" id="UP000285768"/>
    </source>
</evidence>